<organism evidence="1 2">
    <name type="scientific">Macrophomina phaseolina (strain MS6)</name>
    <name type="common">Charcoal rot fungus</name>
    <dbReference type="NCBI Taxonomy" id="1126212"/>
    <lineage>
        <taxon>Eukaryota</taxon>
        <taxon>Fungi</taxon>
        <taxon>Dikarya</taxon>
        <taxon>Ascomycota</taxon>
        <taxon>Pezizomycotina</taxon>
        <taxon>Dothideomycetes</taxon>
        <taxon>Dothideomycetes incertae sedis</taxon>
        <taxon>Botryosphaeriales</taxon>
        <taxon>Botryosphaeriaceae</taxon>
        <taxon>Macrophomina</taxon>
    </lineage>
</organism>
<proteinExistence type="predicted"/>
<name>K2S2M3_MACPH</name>
<dbReference type="VEuPathDB" id="FungiDB:MPH_05962"/>
<evidence type="ECO:0000313" key="2">
    <source>
        <dbReference type="Proteomes" id="UP000007129"/>
    </source>
</evidence>
<reference evidence="1 2" key="1">
    <citation type="journal article" date="2012" name="BMC Genomics">
        <title>Tools to kill: Genome of one of the most destructive plant pathogenic fungi Macrophomina phaseolina.</title>
        <authorList>
            <person name="Islam M.S."/>
            <person name="Haque M.S."/>
            <person name="Islam M.M."/>
            <person name="Emdad E.M."/>
            <person name="Halim A."/>
            <person name="Hossen Q.M.M."/>
            <person name="Hossain M.Z."/>
            <person name="Ahmed B."/>
            <person name="Rahim S."/>
            <person name="Rahman M.S."/>
            <person name="Alam M.M."/>
            <person name="Hou S."/>
            <person name="Wan X."/>
            <person name="Saito J.A."/>
            <person name="Alam M."/>
        </authorList>
    </citation>
    <scope>NUCLEOTIDE SEQUENCE [LARGE SCALE GENOMIC DNA]</scope>
    <source>
        <strain evidence="1 2">MS6</strain>
    </source>
</reference>
<dbReference type="HOGENOM" id="CLU_2427435_0_0_1"/>
<dbReference type="EMBL" id="AHHD01000261">
    <property type="protein sequence ID" value="EKG16759.1"/>
    <property type="molecule type" value="Genomic_DNA"/>
</dbReference>
<comment type="caution">
    <text evidence="1">The sequence shown here is derived from an EMBL/GenBank/DDBJ whole genome shotgun (WGS) entry which is preliminary data.</text>
</comment>
<protein>
    <submittedName>
        <fullName evidence="1">Uncharacterized protein</fullName>
    </submittedName>
</protein>
<evidence type="ECO:0000313" key="1">
    <source>
        <dbReference type="EMBL" id="EKG16759.1"/>
    </source>
</evidence>
<dbReference type="InParanoid" id="K2S2M3"/>
<gene>
    <name evidence="1" type="ORF">MPH_05962</name>
</gene>
<dbReference type="OrthoDB" id="4177029at2759"/>
<accession>K2S2M3</accession>
<dbReference type="Proteomes" id="UP000007129">
    <property type="component" value="Unassembled WGS sequence"/>
</dbReference>
<sequence length="91" mass="9782">MMLLPTFKLEAFYANIISHGKTYFCCQCSFGPMNTDLYASCISCGAVPCCNCIWEASEGMETAAEGQDEVIEAANEPCTPGRRSPNGSSPL</sequence>
<dbReference type="AlphaFoldDB" id="K2S2M3"/>